<evidence type="ECO:0000313" key="1">
    <source>
        <dbReference type="Ensembl" id="ENSCSAVP00000013924.1"/>
    </source>
</evidence>
<name>H2Z8L2_CIOSA</name>
<dbReference type="SUPFAM" id="SSF50911">
    <property type="entry name" value="Mannose 6-phosphate receptor domain"/>
    <property type="match status" value="1"/>
</dbReference>
<proteinExistence type="predicted"/>
<dbReference type="AlphaFoldDB" id="H2Z8L2"/>
<dbReference type="Gene3D" id="2.70.130.10">
    <property type="entry name" value="Mannose-6-phosphate receptor binding domain"/>
    <property type="match status" value="1"/>
</dbReference>
<accession>H2Z8L2</accession>
<sequence length="213" mass="23463">MQMRFTGRNGIIDISPLGYQNNTAHWDFIPGPYGFVYYYNPCYGFTKDGYGNLAVLQGSPEGSFSVGDQQTALFVKVGNKIAINYTSPFPWNKDSSPQDDLQHSQVVLTCIPKFNGSDVFTPNGENPDSYYTFEVKGRTVCPKKSNQFPHIVGVLIVFLRSGYGSGYDEKDGPVYDVLVGSESDETDGSKYASKSKILLVVTKSHSSSCHSTD</sequence>
<organism evidence="1 2">
    <name type="scientific">Ciona savignyi</name>
    <name type="common">Pacific transparent sea squirt</name>
    <dbReference type="NCBI Taxonomy" id="51511"/>
    <lineage>
        <taxon>Eukaryota</taxon>
        <taxon>Metazoa</taxon>
        <taxon>Chordata</taxon>
        <taxon>Tunicata</taxon>
        <taxon>Ascidiacea</taxon>
        <taxon>Phlebobranchia</taxon>
        <taxon>Cionidae</taxon>
        <taxon>Ciona</taxon>
    </lineage>
</organism>
<reference evidence="1" key="3">
    <citation type="submission" date="2025-09" db="UniProtKB">
        <authorList>
            <consortium name="Ensembl"/>
        </authorList>
    </citation>
    <scope>IDENTIFICATION</scope>
</reference>
<reference evidence="1" key="2">
    <citation type="submission" date="2025-08" db="UniProtKB">
        <authorList>
            <consortium name="Ensembl"/>
        </authorList>
    </citation>
    <scope>IDENTIFICATION</scope>
</reference>
<dbReference type="HOGENOM" id="CLU_1293970_0_0_1"/>
<dbReference type="GeneTree" id="ENSGT00930000152525"/>
<keyword evidence="2" id="KW-1185">Reference proteome</keyword>
<dbReference type="Proteomes" id="UP000007875">
    <property type="component" value="Unassembled WGS sequence"/>
</dbReference>
<dbReference type="Ensembl" id="ENSCSAVT00000014084.1">
    <property type="protein sequence ID" value="ENSCSAVP00000013924.1"/>
    <property type="gene ID" value="ENSCSAVG00000008165.1"/>
</dbReference>
<evidence type="ECO:0000313" key="2">
    <source>
        <dbReference type="Proteomes" id="UP000007875"/>
    </source>
</evidence>
<dbReference type="InterPro" id="IPR009011">
    <property type="entry name" value="Man6P_isomerase_rcpt-bd_dom_sf"/>
</dbReference>
<reference evidence="2" key="1">
    <citation type="submission" date="2003-08" db="EMBL/GenBank/DDBJ databases">
        <authorList>
            <person name="Birren B."/>
            <person name="Nusbaum C."/>
            <person name="Abebe A."/>
            <person name="Abouelleil A."/>
            <person name="Adekoya E."/>
            <person name="Ait-zahra M."/>
            <person name="Allen N."/>
            <person name="Allen T."/>
            <person name="An P."/>
            <person name="Anderson M."/>
            <person name="Anderson S."/>
            <person name="Arachchi H."/>
            <person name="Armbruster J."/>
            <person name="Bachantsang P."/>
            <person name="Baldwin J."/>
            <person name="Barry A."/>
            <person name="Bayul T."/>
            <person name="Blitshsteyn B."/>
            <person name="Bloom T."/>
            <person name="Blye J."/>
            <person name="Boguslavskiy L."/>
            <person name="Borowsky M."/>
            <person name="Boukhgalter B."/>
            <person name="Brunache A."/>
            <person name="Butler J."/>
            <person name="Calixte N."/>
            <person name="Calvo S."/>
            <person name="Camarata J."/>
            <person name="Campo K."/>
            <person name="Chang J."/>
            <person name="Cheshatsang Y."/>
            <person name="Citroen M."/>
            <person name="Collymore A."/>
            <person name="Considine T."/>
            <person name="Cook A."/>
            <person name="Cooke P."/>
            <person name="Corum B."/>
            <person name="Cuomo C."/>
            <person name="David R."/>
            <person name="Dawoe T."/>
            <person name="Degray S."/>
            <person name="Dodge S."/>
            <person name="Dooley K."/>
            <person name="Dorje P."/>
            <person name="Dorjee K."/>
            <person name="Dorris L."/>
            <person name="Duffey N."/>
            <person name="Dupes A."/>
            <person name="Elkins T."/>
            <person name="Engels R."/>
            <person name="Erickson J."/>
            <person name="Farina A."/>
            <person name="Faro S."/>
            <person name="Ferreira P."/>
            <person name="Fischer H."/>
            <person name="Fitzgerald M."/>
            <person name="Foley K."/>
            <person name="Gage D."/>
            <person name="Galagan J."/>
            <person name="Gearin G."/>
            <person name="Gnerre S."/>
            <person name="Gnirke A."/>
            <person name="Goyette A."/>
            <person name="Graham J."/>
            <person name="Grandbois E."/>
            <person name="Gyaltsen K."/>
            <person name="Hafez N."/>
            <person name="Hagopian D."/>
            <person name="Hagos B."/>
            <person name="Hall J."/>
            <person name="Hatcher B."/>
            <person name="Heller A."/>
            <person name="Higgins H."/>
            <person name="Honan T."/>
            <person name="Horn A."/>
            <person name="Houde N."/>
            <person name="Hughes L."/>
            <person name="Hulme W."/>
            <person name="Husby E."/>
            <person name="Iliev I."/>
            <person name="Jaffe D."/>
            <person name="Jones C."/>
            <person name="Kamal M."/>
            <person name="Kamat A."/>
            <person name="Kamvysselis M."/>
            <person name="Karlsson E."/>
            <person name="Kells C."/>
            <person name="Kieu A."/>
            <person name="Kisner P."/>
            <person name="Kodira C."/>
            <person name="Kulbokas E."/>
            <person name="Labutti K."/>
            <person name="Lama D."/>
            <person name="Landers T."/>
            <person name="Leger J."/>
            <person name="Levine S."/>
            <person name="Lewis D."/>
            <person name="Lewis T."/>
            <person name="Lindblad-toh K."/>
            <person name="Liu X."/>
            <person name="Lokyitsang T."/>
            <person name="Lokyitsang Y."/>
            <person name="Lucien O."/>
            <person name="Lui A."/>
            <person name="Ma L.J."/>
            <person name="Mabbitt R."/>
            <person name="Macdonald J."/>
            <person name="Maclean C."/>
            <person name="Major J."/>
            <person name="Manning J."/>
            <person name="Marabella R."/>
            <person name="Maru K."/>
            <person name="Matthews C."/>
            <person name="Mauceli E."/>
            <person name="Mccarthy M."/>
            <person name="Mcdonough S."/>
            <person name="Mcghee T."/>
            <person name="Meldrim J."/>
            <person name="Meneus L."/>
            <person name="Mesirov J."/>
            <person name="Mihalev A."/>
            <person name="Mihova T."/>
            <person name="Mikkelsen T."/>
            <person name="Mlenga V."/>
            <person name="Moru K."/>
            <person name="Mozes J."/>
            <person name="Mulrain L."/>
            <person name="Munson G."/>
            <person name="Naylor J."/>
            <person name="Newes C."/>
            <person name="Nguyen C."/>
            <person name="Nguyen N."/>
            <person name="Nguyen T."/>
            <person name="Nicol R."/>
            <person name="Nielsen C."/>
            <person name="Nizzari M."/>
            <person name="Norbu C."/>
            <person name="Norbu N."/>
            <person name="O'donnell P."/>
            <person name="Okoawo O."/>
            <person name="O'leary S."/>
            <person name="Omotosho B."/>
            <person name="O'neill K."/>
            <person name="Osman S."/>
            <person name="Parker S."/>
            <person name="Perrin D."/>
            <person name="Phunkhang P."/>
            <person name="Piqani B."/>
            <person name="Purcell S."/>
            <person name="Rachupka T."/>
            <person name="Ramasamy U."/>
            <person name="Rameau R."/>
            <person name="Ray V."/>
            <person name="Raymond C."/>
            <person name="Retta R."/>
            <person name="Richardson S."/>
            <person name="Rise C."/>
            <person name="Rodriguez J."/>
            <person name="Rogers J."/>
            <person name="Rogov P."/>
            <person name="Rutman M."/>
            <person name="Schupbach R."/>
            <person name="Seaman C."/>
            <person name="Settipalli S."/>
            <person name="Sharpe T."/>
            <person name="Sheridan J."/>
            <person name="Sherpa N."/>
            <person name="Shi J."/>
            <person name="Smirnov S."/>
            <person name="Smith C."/>
            <person name="Sougnez C."/>
            <person name="Spencer B."/>
            <person name="Stalker J."/>
            <person name="Stange-thomann N."/>
            <person name="Stavropoulos S."/>
            <person name="Stetson K."/>
            <person name="Stone C."/>
            <person name="Stone S."/>
            <person name="Stubbs M."/>
            <person name="Talamas J."/>
            <person name="Tchuinga P."/>
            <person name="Tenzing P."/>
            <person name="Tesfaye S."/>
            <person name="Theodore J."/>
            <person name="Thoulutsang Y."/>
            <person name="Topham K."/>
            <person name="Towey S."/>
            <person name="Tsamla T."/>
            <person name="Tsomo N."/>
            <person name="Vallee D."/>
            <person name="Vassiliev H."/>
            <person name="Venkataraman V."/>
            <person name="Vinson J."/>
            <person name="Vo A."/>
            <person name="Wade C."/>
            <person name="Wang S."/>
            <person name="Wangchuk T."/>
            <person name="Wangdi T."/>
            <person name="Whittaker C."/>
            <person name="Wilkinson J."/>
            <person name="Wu Y."/>
            <person name="Wyman D."/>
            <person name="Yadav S."/>
            <person name="Yang S."/>
            <person name="Yang X."/>
            <person name="Yeager S."/>
            <person name="Yee E."/>
            <person name="Young G."/>
            <person name="Zainoun J."/>
            <person name="Zembeck L."/>
            <person name="Zimmer A."/>
            <person name="Zody M."/>
            <person name="Lander E."/>
        </authorList>
    </citation>
    <scope>NUCLEOTIDE SEQUENCE [LARGE SCALE GENOMIC DNA]</scope>
</reference>
<protein>
    <submittedName>
        <fullName evidence="1">Uncharacterized protein</fullName>
    </submittedName>
</protein>